<keyword evidence="5" id="KW-0418">Kinase</keyword>
<accession>A0A8J7C6R2</accession>
<evidence type="ECO:0000259" key="10">
    <source>
        <dbReference type="PROSITE" id="PS50109"/>
    </source>
</evidence>
<dbReference type="InterPro" id="IPR000700">
    <property type="entry name" value="PAS-assoc_C"/>
</dbReference>
<dbReference type="Pfam" id="PF00512">
    <property type="entry name" value="HisKA"/>
    <property type="match status" value="1"/>
</dbReference>
<dbReference type="CDD" id="cd00082">
    <property type="entry name" value="HisKA"/>
    <property type="match status" value="1"/>
</dbReference>
<dbReference type="SMART" id="SM00091">
    <property type="entry name" value="PAS"/>
    <property type="match status" value="1"/>
</dbReference>
<feature type="domain" description="Histidine kinase" evidence="10">
    <location>
        <begin position="309"/>
        <end position="551"/>
    </location>
</feature>
<evidence type="ECO:0000256" key="8">
    <source>
        <dbReference type="ARBA" id="ARBA00055745"/>
    </source>
</evidence>
<dbReference type="CDD" id="cd00130">
    <property type="entry name" value="PAS"/>
    <property type="match status" value="1"/>
</dbReference>
<dbReference type="PROSITE" id="PS50109">
    <property type="entry name" value="HIS_KIN"/>
    <property type="match status" value="1"/>
</dbReference>
<dbReference type="SUPFAM" id="SSF55874">
    <property type="entry name" value="ATPase domain of HSP90 chaperone/DNA topoisomerase II/histidine kinase"/>
    <property type="match status" value="1"/>
</dbReference>
<dbReference type="InterPro" id="IPR004358">
    <property type="entry name" value="Sig_transdc_His_kin-like_C"/>
</dbReference>
<evidence type="ECO:0000256" key="4">
    <source>
        <dbReference type="ARBA" id="ARBA00022679"/>
    </source>
</evidence>
<dbReference type="InterPro" id="IPR000014">
    <property type="entry name" value="PAS"/>
</dbReference>
<dbReference type="FunFam" id="1.10.287.130:FF:000001">
    <property type="entry name" value="Two-component sensor histidine kinase"/>
    <property type="match status" value="1"/>
</dbReference>
<comment type="caution">
    <text evidence="13">The sequence shown here is derived from an EMBL/GenBank/DDBJ whole genome shotgun (WGS) entry which is preliminary data.</text>
</comment>
<dbReference type="Gene3D" id="3.30.565.10">
    <property type="entry name" value="Histidine kinase-like ATPase, C-terminal domain"/>
    <property type="match status" value="1"/>
</dbReference>
<dbReference type="InterPro" id="IPR003661">
    <property type="entry name" value="HisK_dim/P_dom"/>
</dbReference>
<name>A0A8J7C6R2_9CYAN</name>
<gene>
    <name evidence="13" type="ORF">ICL16_09520</name>
</gene>
<dbReference type="PANTHER" id="PTHR43547">
    <property type="entry name" value="TWO-COMPONENT HISTIDINE KINASE"/>
    <property type="match status" value="1"/>
</dbReference>
<feature type="coiled-coil region" evidence="9">
    <location>
        <begin position="275"/>
        <end position="305"/>
    </location>
</feature>
<dbReference type="SMART" id="SM00387">
    <property type="entry name" value="HATPase_c"/>
    <property type="match status" value="1"/>
</dbReference>
<dbReference type="SMART" id="SM00388">
    <property type="entry name" value="HisKA"/>
    <property type="match status" value="1"/>
</dbReference>
<dbReference type="Gene3D" id="3.30.450.20">
    <property type="entry name" value="PAS domain"/>
    <property type="match status" value="2"/>
</dbReference>
<dbReference type="PRINTS" id="PR00344">
    <property type="entry name" value="BCTRLSENSOR"/>
</dbReference>
<dbReference type="InterPro" id="IPR035965">
    <property type="entry name" value="PAS-like_dom_sf"/>
</dbReference>
<dbReference type="CDD" id="cd16922">
    <property type="entry name" value="HATPase_EvgS-ArcB-TorS-like"/>
    <property type="match status" value="1"/>
</dbReference>
<dbReference type="Pfam" id="PF02518">
    <property type="entry name" value="HATPase_c"/>
    <property type="match status" value="1"/>
</dbReference>
<evidence type="ECO:0000256" key="7">
    <source>
        <dbReference type="ARBA" id="ARBA00023136"/>
    </source>
</evidence>
<evidence type="ECO:0000313" key="14">
    <source>
        <dbReference type="Proteomes" id="UP000629098"/>
    </source>
</evidence>
<dbReference type="EC" id="2.7.13.3" evidence="2"/>
<dbReference type="Pfam" id="PF08448">
    <property type="entry name" value="PAS_4"/>
    <property type="match status" value="1"/>
</dbReference>
<organism evidence="13 14">
    <name type="scientific">Iningainema tapete BLCC-T55</name>
    <dbReference type="NCBI Taxonomy" id="2748662"/>
    <lineage>
        <taxon>Bacteria</taxon>
        <taxon>Bacillati</taxon>
        <taxon>Cyanobacteriota</taxon>
        <taxon>Cyanophyceae</taxon>
        <taxon>Nostocales</taxon>
        <taxon>Scytonemataceae</taxon>
        <taxon>Iningainema tapete</taxon>
    </lineage>
</organism>
<evidence type="ECO:0000256" key="6">
    <source>
        <dbReference type="ARBA" id="ARBA00023012"/>
    </source>
</evidence>
<evidence type="ECO:0000256" key="2">
    <source>
        <dbReference type="ARBA" id="ARBA00012438"/>
    </source>
</evidence>
<keyword evidence="9" id="KW-0175">Coiled coil</keyword>
<evidence type="ECO:0000256" key="5">
    <source>
        <dbReference type="ARBA" id="ARBA00022777"/>
    </source>
</evidence>
<evidence type="ECO:0000256" key="1">
    <source>
        <dbReference type="ARBA" id="ARBA00000085"/>
    </source>
</evidence>
<dbReference type="SUPFAM" id="SSF55785">
    <property type="entry name" value="PYP-like sensor domain (PAS domain)"/>
    <property type="match status" value="2"/>
</dbReference>
<dbReference type="PROSITE" id="PS50112">
    <property type="entry name" value="PAS"/>
    <property type="match status" value="1"/>
</dbReference>
<dbReference type="NCBIfam" id="TIGR00229">
    <property type="entry name" value="sensory_box"/>
    <property type="match status" value="2"/>
</dbReference>
<protein>
    <recommendedName>
        <fullName evidence="2">histidine kinase</fullName>
        <ecNumber evidence="2">2.7.13.3</ecNumber>
    </recommendedName>
</protein>
<dbReference type="SMART" id="SM00086">
    <property type="entry name" value="PAC"/>
    <property type="match status" value="2"/>
</dbReference>
<keyword evidence="6" id="KW-0902">Two-component regulatory system</keyword>
<dbReference type="Gene3D" id="1.10.287.130">
    <property type="match status" value="1"/>
</dbReference>
<evidence type="ECO:0000256" key="9">
    <source>
        <dbReference type="SAM" id="Coils"/>
    </source>
</evidence>
<evidence type="ECO:0000256" key="3">
    <source>
        <dbReference type="ARBA" id="ARBA00022553"/>
    </source>
</evidence>
<dbReference type="GO" id="GO:0000155">
    <property type="term" value="F:phosphorelay sensor kinase activity"/>
    <property type="evidence" value="ECO:0007669"/>
    <property type="project" value="InterPro"/>
</dbReference>
<evidence type="ECO:0000259" key="12">
    <source>
        <dbReference type="PROSITE" id="PS50113"/>
    </source>
</evidence>
<comment type="function">
    <text evidence="8">Photoreceptor which exists in two forms that are reversibly interconvertible by light: the R form that absorbs maximally in the red region of the spectrum and the FR form that absorbs maximally in the far-red region.</text>
</comment>
<reference evidence="13" key="1">
    <citation type="submission" date="2020-09" db="EMBL/GenBank/DDBJ databases">
        <title>Iningainema tapete sp. nov. (Scytonemataceae, Cyanobacteria) from greenhouses in central Florida (USA) produces two types of nodularin with biosynthetic potential for microcystin-LR and anabaenopeptins.</title>
        <authorList>
            <person name="Berthold D.E."/>
            <person name="Lefler F.W."/>
            <person name="Huang I.-S."/>
            <person name="Abdulla H."/>
            <person name="Zimba P.V."/>
            <person name="Laughinghouse H.D. IV."/>
        </authorList>
    </citation>
    <scope>NUCLEOTIDE SEQUENCE</scope>
    <source>
        <strain evidence="13">BLCCT55</strain>
    </source>
</reference>
<feature type="domain" description="PAS" evidence="11">
    <location>
        <begin position="161"/>
        <end position="231"/>
    </location>
</feature>
<sequence>MDLSDRKQAENALRKSEERYRAFVEQSSEGIWCFELEVPISPNCSENEQLQYFYQYAYLAECNDAMAKMYGYACAEEIIGARLGHFNPPEDPQNIEYLRSFIRSGYRLVDAESHEVDKHGNSKYFLNNLVGIVENGFLQRVWGTQRDITEHKLTLSALRQREDELRLITNALPVLIAHLDAQQRYRFNNKAYEEWFGISAAEIYGKHIREVLGIAVYESIRPYVEEVLSGKPVSYESQMPHKDGSIRYFNATYVPQFKGEQVSGYIALISDITSRKLAEQEREQLLNSEQAARKEAEAANRLKDEFLATLSHELRTPLNSMVGWTQLLTTRKFDEATTERALETIDRNTKSLRRLVDDVLDVSQIIRGQLRLNFLKIELVPIIKAAIDTVRPAALAKSIDFRFSIFDLGVLSDCESIVSDHLAPKFFILGDANRLQQVMWNLLSNAVKFTPSCGTIEVRLSIQGCRQETPHTPLAQITVSDTGEGISPEFLPHVFDRFRQADSSTTRPHGGLGLGLAIVRHLVELHGGTVCVSSPGIGKGATFIVNLPLTK</sequence>
<dbReference type="PROSITE" id="PS50113">
    <property type="entry name" value="PAC"/>
    <property type="match status" value="2"/>
</dbReference>
<dbReference type="InterPro" id="IPR005467">
    <property type="entry name" value="His_kinase_dom"/>
</dbReference>
<dbReference type="InterPro" id="IPR036097">
    <property type="entry name" value="HisK_dim/P_sf"/>
</dbReference>
<dbReference type="InterPro" id="IPR003594">
    <property type="entry name" value="HATPase_dom"/>
</dbReference>
<dbReference type="RefSeq" id="WP_190826683.1">
    <property type="nucleotide sequence ID" value="NZ_CAWPPI010000036.1"/>
</dbReference>
<keyword evidence="7" id="KW-0472">Membrane</keyword>
<evidence type="ECO:0000259" key="11">
    <source>
        <dbReference type="PROSITE" id="PS50112"/>
    </source>
</evidence>
<keyword evidence="14" id="KW-1185">Reference proteome</keyword>
<feature type="domain" description="PAC" evidence="12">
    <location>
        <begin position="1"/>
        <end position="15"/>
    </location>
</feature>
<keyword evidence="3" id="KW-0597">Phosphoprotein</keyword>
<dbReference type="SUPFAM" id="SSF47384">
    <property type="entry name" value="Homodimeric domain of signal transducing histidine kinase"/>
    <property type="match status" value="1"/>
</dbReference>
<dbReference type="EMBL" id="JACXAE010000036">
    <property type="protein sequence ID" value="MBD2772306.1"/>
    <property type="molecule type" value="Genomic_DNA"/>
</dbReference>
<dbReference type="AlphaFoldDB" id="A0A8J7C6R2"/>
<dbReference type="FunFam" id="3.30.565.10:FF:000006">
    <property type="entry name" value="Sensor histidine kinase WalK"/>
    <property type="match status" value="1"/>
</dbReference>
<evidence type="ECO:0000313" key="13">
    <source>
        <dbReference type="EMBL" id="MBD2772306.1"/>
    </source>
</evidence>
<dbReference type="InterPro" id="IPR001610">
    <property type="entry name" value="PAC"/>
</dbReference>
<feature type="domain" description="PAC" evidence="12">
    <location>
        <begin position="233"/>
        <end position="284"/>
    </location>
</feature>
<comment type="catalytic activity">
    <reaction evidence="1">
        <text>ATP + protein L-histidine = ADP + protein N-phospho-L-histidine.</text>
        <dbReference type="EC" id="2.7.13.3"/>
    </reaction>
</comment>
<dbReference type="PANTHER" id="PTHR43547:SF2">
    <property type="entry name" value="HYBRID SIGNAL TRANSDUCTION HISTIDINE KINASE C"/>
    <property type="match status" value="1"/>
</dbReference>
<dbReference type="Proteomes" id="UP000629098">
    <property type="component" value="Unassembled WGS sequence"/>
</dbReference>
<dbReference type="InterPro" id="IPR013656">
    <property type="entry name" value="PAS_4"/>
</dbReference>
<dbReference type="InterPro" id="IPR036890">
    <property type="entry name" value="HATPase_C_sf"/>
</dbReference>
<keyword evidence="4" id="KW-0808">Transferase</keyword>
<proteinExistence type="predicted"/>
<dbReference type="Pfam" id="PF13426">
    <property type="entry name" value="PAS_9"/>
    <property type="match status" value="1"/>
</dbReference>